<organism evidence="1 3">
    <name type="scientific">Xylella taiwanensis</name>
    <dbReference type="NCBI Taxonomy" id="1444770"/>
    <lineage>
        <taxon>Bacteria</taxon>
        <taxon>Pseudomonadati</taxon>
        <taxon>Pseudomonadota</taxon>
        <taxon>Gammaproteobacteria</taxon>
        <taxon>Lysobacterales</taxon>
        <taxon>Lysobacteraceae</taxon>
        <taxon>Xylella</taxon>
    </lineage>
</organism>
<evidence type="ECO:0000313" key="1">
    <source>
        <dbReference type="EMBL" id="EWS77567.1"/>
    </source>
</evidence>
<protein>
    <submittedName>
        <fullName evidence="1">Uncharacterized protein</fullName>
    </submittedName>
</protein>
<dbReference type="RefSeq" id="WP_038272005.1">
    <property type="nucleotide sequence ID" value="NZ_CP053627.1"/>
</dbReference>
<reference evidence="1 3" key="1">
    <citation type="journal article" date="2014" name="Genome Announc.">
        <title>Draft Genome Sequence of Xylella fastidiosa Pear Leaf Scorch Strain in Taiwan.</title>
        <authorList>
            <person name="Su C.C."/>
            <person name="Deng W.L."/>
            <person name="Jan F.J."/>
            <person name="Chang C.J."/>
            <person name="Huang H."/>
            <person name="Chen J."/>
        </authorList>
    </citation>
    <scope>NUCLEOTIDE SEQUENCE [LARGE SCALE GENOMIC DNA]</scope>
    <source>
        <strain evidence="1 3">PLS229</strain>
    </source>
</reference>
<sequence length="171" mass="19188">MSEIMRLTSSAMQDAAPGKECKHCKSSSICPHQASRIFCSWFLCWEGHEFKTLQGERSSLDCSKVFIFPDPTQSVRKNTAVRGIDSNTDASMTHDADVPVDSDDHLPEDEFRRWWLLCITRKQIGYLHGRPDSLIILDHLAALADFQADDVHTLMACSRSLLSHTSLTGCC</sequence>
<dbReference type="GeneID" id="68900084"/>
<dbReference type="Proteomes" id="UP000020406">
    <property type="component" value="Unassembled WGS sequence"/>
</dbReference>
<keyword evidence="4" id="KW-1185">Reference proteome</keyword>
<accession>Z9JIL2</accession>
<dbReference type="AlphaFoldDB" id="Z9JIL2"/>
<dbReference type="Proteomes" id="UP001430701">
    <property type="component" value="Unassembled WGS sequence"/>
</dbReference>
<dbReference type="STRING" id="1444770.AF72_10160"/>
<gene>
    <name evidence="1" type="ORF">AF72_10160</name>
    <name evidence="2" type="ORF">LPH55_06935</name>
</gene>
<dbReference type="EMBL" id="JDSQ01000018">
    <property type="protein sequence ID" value="EWS77567.1"/>
    <property type="molecule type" value="Genomic_DNA"/>
</dbReference>
<reference evidence="2" key="2">
    <citation type="submission" date="2021-11" db="EMBL/GenBank/DDBJ databases">
        <title>Genome sequence of Xylella taiwanensis PLS432.</title>
        <authorList>
            <person name="Weng L.-W."/>
            <person name="Su C.-C."/>
            <person name="Tsai C.-W."/>
            <person name="Kuo C.-H."/>
        </authorList>
    </citation>
    <scope>NUCLEOTIDE SEQUENCE</scope>
    <source>
        <strain evidence="2">PLS432</strain>
    </source>
</reference>
<dbReference type="PATRIC" id="fig|1444770.3.peg.2412"/>
<dbReference type="EMBL" id="JAJPPU010000002">
    <property type="protein sequence ID" value="MCD8473196.1"/>
    <property type="molecule type" value="Genomic_DNA"/>
</dbReference>
<evidence type="ECO:0000313" key="4">
    <source>
        <dbReference type="Proteomes" id="UP001430701"/>
    </source>
</evidence>
<name>Z9JIL2_9GAMM</name>
<evidence type="ECO:0000313" key="3">
    <source>
        <dbReference type="Proteomes" id="UP000020406"/>
    </source>
</evidence>
<proteinExistence type="predicted"/>
<comment type="caution">
    <text evidence="1">The sequence shown here is derived from an EMBL/GenBank/DDBJ whole genome shotgun (WGS) entry which is preliminary data.</text>
</comment>
<dbReference type="KEGG" id="xtw:AB672_02180"/>
<evidence type="ECO:0000313" key="2">
    <source>
        <dbReference type="EMBL" id="MCD8473196.1"/>
    </source>
</evidence>